<feature type="region of interest" description="Disordered" evidence="6">
    <location>
        <begin position="25"/>
        <end position="46"/>
    </location>
</feature>
<name>A0A4Q7L6I5_9PSEU</name>
<evidence type="ECO:0000256" key="2">
    <source>
        <dbReference type="ARBA" id="ARBA00022448"/>
    </source>
</evidence>
<dbReference type="SUPFAM" id="SSF53850">
    <property type="entry name" value="Periplasmic binding protein-like II"/>
    <property type="match status" value="1"/>
</dbReference>
<dbReference type="PANTHER" id="PTHR42996">
    <property type="entry name" value="PHOSPHATE-BINDING PROTEIN PSTS"/>
    <property type="match status" value="1"/>
</dbReference>
<dbReference type="AlphaFoldDB" id="A0A4Q7L6I5"/>
<dbReference type="PIRSF" id="PIRSF002756">
    <property type="entry name" value="PstS"/>
    <property type="match status" value="1"/>
</dbReference>
<dbReference type="InterPro" id="IPR005673">
    <property type="entry name" value="ABC_phos-bd_PstS"/>
</dbReference>
<sequence>MKIKRHASVLALIAAGALALSACGSDQNTNSGGSSPSGTGNSNAAGVKPDCEGVKEAIKASGSSAQANAIARFQVAYQNACSGKKMDYNSNGSGNGVKEFLGKQTDFGGSDSPLSKDKGEVQQATARCDGAPAWNLPAVFGPIAITYNVKGADGLVLDGSVLGKIFSGQITTWNDPAIAALNQGKTLPGDKITVIFRSDESGTTDNFQQYLEASSKGTWTKGKGKVFNGGIGEGAKGNENTSAAIARTPGSITYNEWSFAKQNKLQIAKIVNSGGGEAVELNSASAGKAIEGAKVKGQGNDLELDLKSIYATPTPGAYPLVLAAYEIVCSKYTDQAQGKAVKAFLTAAVTTGQRGLEDNGYIPVPEAFQTKLLTAIGAIA</sequence>
<evidence type="ECO:0000259" key="8">
    <source>
        <dbReference type="Pfam" id="PF12849"/>
    </source>
</evidence>
<evidence type="ECO:0000256" key="3">
    <source>
        <dbReference type="ARBA" id="ARBA00022592"/>
    </source>
</evidence>
<feature type="binding site" evidence="5">
    <location>
        <position position="111"/>
    </location>
    <ligand>
        <name>phosphate</name>
        <dbReference type="ChEBI" id="CHEBI:43474"/>
    </ligand>
</feature>
<evidence type="ECO:0000256" key="4">
    <source>
        <dbReference type="PIRNR" id="PIRNR002756"/>
    </source>
</evidence>
<organism evidence="9 10">
    <name type="scientific">Herbihabitans rhizosphaerae</name>
    <dbReference type="NCBI Taxonomy" id="1872711"/>
    <lineage>
        <taxon>Bacteria</taxon>
        <taxon>Bacillati</taxon>
        <taxon>Actinomycetota</taxon>
        <taxon>Actinomycetes</taxon>
        <taxon>Pseudonocardiales</taxon>
        <taxon>Pseudonocardiaceae</taxon>
        <taxon>Herbihabitans</taxon>
    </lineage>
</organism>
<keyword evidence="10" id="KW-1185">Reference proteome</keyword>
<dbReference type="NCBIfam" id="TIGR00975">
    <property type="entry name" value="3a0107s03"/>
    <property type="match status" value="1"/>
</dbReference>
<evidence type="ECO:0000256" key="6">
    <source>
        <dbReference type="SAM" id="MobiDB-lite"/>
    </source>
</evidence>
<feature type="binding site" evidence="5">
    <location>
        <begin position="63"/>
        <end position="65"/>
    </location>
    <ligand>
        <name>phosphate</name>
        <dbReference type="ChEBI" id="CHEBI:43474"/>
    </ligand>
</feature>
<feature type="domain" description="PBP" evidence="8">
    <location>
        <begin position="56"/>
        <end position="346"/>
    </location>
</feature>
<dbReference type="Pfam" id="PF12849">
    <property type="entry name" value="PBP_like_2"/>
    <property type="match status" value="1"/>
</dbReference>
<dbReference type="EMBL" id="SGWQ01000001">
    <property type="protein sequence ID" value="RZS44924.1"/>
    <property type="molecule type" value="Genomic_DNA"/>
</dbReference>
<dbReference type="RefSeq" id="WP_130342538.1">
    <property type="nucleotide sequence ID" value="NZ_SGWQ01000001.1"/>
</dbReference>
<reference evidence="9 10" key="1">
    <citation type="submission" date="2019-02" db="EMBL/GenBank/DDBJ databases">
        <title>Genomic Encyclopedia of Type Strains, Phase IV (KMG-IV): sequencing the most valuable type-strain genomes for metagenomic binning, comparative biology and taxonomic classification.</title>
        <authorList>
            <person name="Goeker M."/>
        </authorList>
    </citation>
    <scope>NUCLEOTIDE SEQUENCE [LARGE SCALE GENOMIC DNA]</scope>
    <source>
        <strain evidence="9 10">DSM 101727</strain>
    </source>
</reference>
<dbReference type="OrthoDB" id="9801510at2"/>
<dbReference type="PANTHER" id="PTHR42996:SF1">
    <property type="entry name" value="PHOSPHATE-BINDING PROTEIN PSTS"/>
    <property type="match status" value="1"/>
</dbReference>
<feature type="signal peptide" evidence="7">
    <location>
        <begin position="1"/>
        <end position="22"/>
    </location>
</feature>
<protein>
    <recommendedName>
        <fullName evidence="4">Phosphate-binding protein</fullName>
    </recommendedName>
</protein>
<dbReference type="GO" id="GO:0043190">
    <property type="term" value="C:ATP-binding cassette (ABC) transporter complex"/>
    <property type="evidence" value="ECO:0007669"/>
    <property type="project" value="InterPro"/>
</dbReference>
<evidence type="ECO:0000313" key="10">
    <source>
        <dbReference type="Proteomes" id="UP000294257"/>
    </source>
</evidence>
<dbReference type="GO" id="GO:0042301">
    <property type="term" value="F:phosphate ion binding"/>
    <property type="evidence" value="ECO:0007669"/>
    <property type="project" value="InterPro"/>
</dbReference>
<accession>A0A4Q7L6I5</accession>
<dbReference type="PROSITE" id="PS51257">
    <property type="entry name" value="PROKAR_LIPOPROTEIN"/>
    <property type="match status" value="1"/>
</dbReference>
<dbReference type="GO" id="GO:0035435">
    <property type="term" value="P:phosphate ion transmembrane transport"/>
    <property type="evidence" value="ECO:0007669"/>
    <property type="project" value="InterPro"/>
</dbReference>
<feature type="binding site" evidence="5">
    <location>
        <begin position="201"/>
        <end position="203"/>
    </location>
    <ligand>
        <name>phosphate</name>
        <dbReference type="ChEBI" id="CHEBI:43474"/>
    </ligand>
</feature>
<comment type="caution">
    <text evidence="9">The sequence shown here is derived from an EMBL/GenBank/DDBJ whole genome shotgun (WGS) entry which is preliminary data.</text>
</comment>
<keyword evidence="7" id="KW-0732">Signal</keyword>
<feature type="chain" id="PRO_5039253195" description="Phosphate-binding protein" evidence="7">
    <location>
        <begin position="23"/>
        <end position="380"/>
    </location>
</feature>
<dbReference type="Gene3D" id="3.40.190.10">
    <property type="entry name" value="Periplasmic binding protein-like II"/>
    <property type="match status" value="2"/>
</dbReference>
<proteinExistence type="inferred from homology"/>
<evidence type="ECO:0000256" key="1">
    <source>
        <dbReference type="ARBA" id="ARBA00008725"/>
    </source>
</evidence>
<dbReference type="CDD" id="cd13565">
    <property type="entry name" value="PBP2_PstS"/>
    <property type="match status" value="1"/>
</dbReference>
<gene>
    <name evidence="9" type="ORF">EV193_101805</name>
</gene>
<keyword evidence="2 4" id="KW-0813">Transport</keyword>
<evidence type="ECO:0000256" key="7">
    <source>
        <dbReference type="SAM" id="SignalP"/>
    </source>
</evidence>
<dbReference type="InterPro" id="IPR024370">
    <property type="entry name" value="PBP_domain"/>
</dbReference>
<dbReference type="Proteomes" id="UP000294257">
    <property type="component" value="Unassembled WGS sequence"/>
</dbReference>
<evidence type="ECO:0000256" key="5">
    <source>
        <dbReference type="PIRSR" id="PIRSR002756-1"/>
    </source>
</evidence>
<feature type="binding site" evidence="5">
    <location>
        <position position="93"/>
    </location>
    <ligand>
        <name>phosphate</name>
        <dbReference type="ChEBI" id="CHEBI:43474"/>
    </ligand>
</feature>
<keyword evidence="3 4" id="KW-0592">Phosphate transport</keyword>
<dbReference type="InterPro" id="IPR050962">
    <property type="entry name" value="Phosphate-bind_PstS"/>
</dbReference>
<comment type="similarity">
    <text evidence="1 4">Belongs to the PstS family.</text>
</comment>
<evidence type="ECO:0000313" key="9">
    <source>
        <dbReference type="EMBL" id="RZS44924.1"/>
    </source>
</evidence>